<dbReference type="Proteomes" id="UP000184268">
    <property type="component" value="Unassembled WGS sequence"/>
</dbReference>
<dbReference type="EMBL" id="FQXG01000006">
    <property type="protein sequence ID" value="SHI04545.1"/>
    <property type="molecule type" value="Genomic_DNA"/>
</dbReference>
<organism evidence="1 2">
    <name type="scientific">Ferrimonas marina</name>
    <dbReference type="NCBI Taxonomy" id="299255"/>
    <lineage>
        <taxon>Bacteria</taxon>
        <taxon>Pseudomonadati</taxon>
        <taxon>Pseudomonadota</taxon>
        <taxon>Gammaproteobacteria</taxon>
        <taxon>Alteromonadales</taxon>
        <taxon>Ferrimonadaceae</taxon>
        <taxon>Ferrimonas</taxon>
    </lineage>
</organism>
<gene>
    <name evidence="1" type="ORF">SAMN02745129_3786</name>
</gene>
<dbReference type="PANTHER" id="PTHR39327">
    <property type="match status" value="1"/>
</dbReference>
<dbReference type="Pfam" id="PF06035">
    <property type="entry name" value="Peptidase_C93"/>
    <property type="match status" value="1"/>
</dbReference>
<name>A0A1M5XXK5_9GAMM</name>
<proteinExistence type="predicted"/>
<evidence type="ECO:0000313" key="2">
    <source>
        <dbReference type="Proteomes" id="UP000184268"/>
    </source>
</evidence>
<dbReference type="Gene3D" id="3.10.620.30">
    <property type="match status" value="1"/>
</dbReference>
<dbReference type="AlphaFoldDB" id="A0A1M5XXK5"/>
<dbReference type="InterPro" id="IPR010319">
    <property type="entry name" value="Transglutaminase-like_Cys_pept"/>
</dbReference>
<keyword evidence="2" id="KW-1185">Reference proteome</keyword>
<sequence length="221" mass="25386">MLRGLLLLLFFPVWAMADDVEESLLEYFNPGRLSAFEERYGPEGRERLEDLKAWVLEERRTERPVRERLDVVNRYFNQFEFVDDIDHWGVDDYWATPLETVASGGGDCEDFVIAKYMALSVLGIDVAHLRLMYAKAVELNQAHMVLLYTNTPGDMPLVLDNLIDAIKPGNRRPDLVPVYSFNAKGLWKARTFDNDIRLKVGESGVDLWGELMERLAEEAKG</sequence>
<dbReference type="PANTHER" id="PTHR39327:SF1">
    <property type="entry name" value="BLR5470 PROTEIN"/>
    <property type="match status" value="1"/>
</dbReference>
<evidence type="ECO:0000313" key="1">
    <source>
        <dbReference type="EMBL" id="SHI04545.1"/>
    </source>
</evidence>
<protein>
    <submittedName>
        <fullName evidence="1">Predicted transglutaminase-like cysteine proteinase</fullName>
    </submittedName>
</protein>
<accession>A0A1M5XXK5</accession>
<dbReference type="STRING" id="299255.SAMN02745129_3786"/>
<reference evidence="1 2" key="1">
    <citation type="submission" date="2016-11" db="EMBL/GenBank/DDBJ databases">
        <authorList>
            <person name="Jaros S."/>
            <person name="Januszkiewicz K."/>
            <person name="Wedrychowicz H."/>
        </authorList>
    </citation>
    <scope>NUCLEOTIDE SEQUENCE [LARGE SCALE GENOMIC DNA]</scope>
    <source>
        <strain evidence="1 2">DSM 16917</strain>
    </source>
</reference>